<evidence type="ECO:0000256" key="1">
    <source>
        <dbReference type="ARBA" id="ARBA00022490"/>
    </source>
</evidence>
<dbReference type="GO" id="GO:0003724">
    <property type="term" value="F:RNA helicase activity"/>
    <property type="evidence" value="ECO:0007669"/>
    <property type="project" value="UniProtKB-UniRule"/>
</dbReference>
<dbReference type="Gene3D" id="3.40.50.300">
    <property type="entry name" value="P-loop containing nucleotide triphosphate hydrolases"/>
    <property type="match status" value="2"/>
</dbReference>
<dbReference type="Proteomes" id="UP000694232">
    <property type="component" value="Chromosome 1"/>
</dbReference>
<evidence type="ECO:0000256" key="7">
    <source>
        <dbReference type="HAMAP-Rule" id="MF_00967"/>
    </source>
</evidence>
<reference evidence="13" key="1">
    <citation type="submission" date="2021-06" db="EMBL/GenBank/DDBJ databases">
        <title>Vibrio nov. sp., novel gut bacterium isolated from Yellow Sea oyster.</title>
        <authorList>
            <person name="Muhammad N."/>
            <person name="Nguyen T.H."/>
            <person name="Lee Y.-J."/>
            <person name="Ko J."/>
            <person name="Kim S.-G."/>
        </authorList>
    </citation>
    <scope>NUCLEOTIDE SEQUENCE</scope>
    <source>
        <strain evidence="13">OG9-811</strain>
    </source>
</reference>
<dbReference type="GO" id="GO:0005524">
    <property type="term" value="F:ATP binding"/>
    <property type="evidence" value="ECO:0007669"/>
    <property type="project" value="UniProtKB-UniRule"/>
</dbReference>
<dbReference type="InterPro" id="IPR014014">
    <property type="entry name" value="RNA_helicase_DEAD_Q_motif"/>
</dbReference>
<name>A0A975UA11_9VIBR</name>
<dbReference type="SMART" id="SM00490">
    <property type="entry name" value="HELICc"/>
    <property type="match status" value="1"/>
</dbReference>
<comment type="function">
    <text evidence="7">DEAD-box RNA helicase involved in the assembly of the 50S ribosomal subunit at low temperature. Exhibits RNA-stimulated ATP hydrolysis and RNA unwinding activity.</text>
</comment>
<keyword evidence="4 7" id="KW-0378">Hydrolase</keyword>
<evidence type="ECO:0000256" key="5">
    <source>
        <dbReference type="ARBA" id="ARBA00022806"/>
    </source>
</evidence>
<evidence type="ECO:0000259" key="10">
    <source>
        <dbReference type="PROSITE" id="PS51192"/>
    </source>
</evidence>
<dbReference type="InterPro" id="IPR001650">
    <property type="entry name" value="Helicase_C-like"/>
</dbReference>
<gene>
    <name evidence="7 13" type="primary">srmB</name>
    <name evidence="13" type="ORF">KNV97_21515</name>
</gene>
<keyword evidence="14" id="KW-1185">Reference proteome</keyword>
<dbReference type="CDD" id="cd18787">
    <property type="entry name" value="SF2_C_DEAD"/>
    <property type="match status" value="1"/>
</dbReference>
<dbReference type="NCBIfam" id="NF008394">
    <property type="entry name" value="PRK11192.1"/>
    <property type="match status" value="1"/>
</dbReference>
<dbReference type="RefSeq" id="WP_136486230.1">
    <property type="nucleotide sequence ID" value="NZ_CP076643.1"/>
</dbReference>
<proteinExistence type="inferred from homology"/>
<dbReference type="PROSITE" id="PS51194">
    <property type="entry name" value="HELICASE_CTER"/>
    <property type="match status" value="1"/>
</dbReference>
<dbReference type="AlphaFoldDB" id="A0A975UA11"/>
<dbReference type="GO" id="GO:0000027">
    <property type="term" value="P:ribosomal large subunit assembly"/>
    <property type="evidence" value="ECO:0007669"/>
    <property type="project" value="UniProtKB-UniRule"/>
</dbReference>
<protein>
    <recommendedName>
        <fullName evidence="7">ATP-dependent RNA helicase SrmB</fullName>
        <ecNumber evidence="7">3.6.4.13</ecNumber>
    </recommendedName>
</protein>
<dbReference type="GO" id="GO:0003676">
    <property type="term" value="F:nucleic acid binding"/>
    <property type="evidence" value="ECO:0007669"/>
    <property type="project" value="InterPro"/>
</dbReference>
<feature type="short sequence motif" description="Q motif" evidence="8">
    <location>
        <begin position="3"/>
        <end position="31"/>
    </location>
</feature>
<dbReference type="InterPro" id="IPR050079">
    <property type="entry name" value="DEAD_box_RNA_helicase"/>
</dbReference>
<feature type="domain" description="Helicase C-terminal" evidence="11">
    <location>
        <begin position="237"/>
        <end position="385"/>
    </location>
</feature>
<evidence type="ECO:0000256" key="9">
    <source>
        <dbReference type="SAM" id="MobiDB-lite"/>
    </source>
</evidence>
<organism evidence="13 14">
    <name type="scientific">Vibrio ostreae</name>
    <dbReference type="NCBI Taxonomy" id="2841925"/>
    <lineage>
        <taxon>Bacteria</taxon>
        <taxon>Pseudomonadati</taxon>
        <taxon>Pseudomonadota</taxon>
        <taxon>Gammaproteobacteria</taxon>
        <taxon>Vibrionales</taxon>
        <taxon>Vibrionaceae</taxon>
        <taxon>Vibrio</taxon>
    </lineage>
</organism>
<dbReference type="InterPro" id="IPR027417">
    <property type="entry name" value="P-loop_NTPase"/>
</dbReference>
<dbReference type="InterPro" id="IPR000629">
    <property type="entry name" value="RNA-helicase_DEAD-box_CS"/>
</dbReference>
<dbReference type="InterPro" id="IPR028621">
    <property type="entry name" value="DEAD_helicase_SrmB"/>
</dbReference>
<evidence type="ECO:0000313" key="13">
    <source>
        <dbReference type="EMBL" id="QXO17875.1"/>
    </source>
</evidence>
<dbReference type="CDD" id="cd00268">
    <property type="entry name" value="DEADc"/>
    <property type="match status" value="1"/>
</dbReference>
<dbReference type="SUPFAM" id="SSF52540">
    <property type="entry name" value="P-loop containing nucleoside triphosphate hydrolases"/>
    <property type="match status" value="1"/>
</dbReference>
<evidence type="ECO:0000259" key="12">
    <source>
        <dbReference type="PROSITE" id="PS51195"/>
    </source>
</evidence>
<dbReference type="InterPro" id="IPR044742">
    <property type="entry name" value="DEAD/DEAH_RhlB"/>
</dbReference>
<sequence length="415" mass="46781">MIKTFADLELDPNLLEAIEEMGFERPTQVQAEAIPLALDGKDVLASAPTGTGKTASFVIPALQYLQDFPRKKAGPARVLILTPTRELAMQVADQARELAKYTKLNIFTITGGVQYQEHADILATTQDIVVATPGRLLEYIEAERFDCRAIEWLVLDEADRMLDMGFGPAVDRLSAECRWRKQTLLFSATLEGRGVEGFTADLLKNPAEVKAEPPRRERKKIAQWYHRADDMAHKVAMLKVILTEQSERAIVFFKTRERLAEIRALLESAQIDCSWIQGEMPQDRRNNAISRFRDGSVNILLATDVAARGIDVPDVSHVINFDLPRSADVYLHRIGRTARAGKKGIAISLVEAHDQPMMDRVARYIKEDIKERYVDGLRPTHKKPVFKKKKKDDKKKAAVKKSGDKKKSPKAKKKK</sequence>
<dbReference type="PROSITE" id="PS00039">
    <property type="entry name" value="DEAD_ATP_HELICASE"/>
    <property type="match status" value="1"/>
</dbReference>
<dbReference type="Pfam" id="PF00271">
    <property type="entry name" value="Helicase_C"/>
    <property type="match status" value="1"/>
</dbReference>
<dbReference type="Pfam" id="PF00270">
    <property type="entry name" value="DEAD"/>
    <property type="match status" value="1"/>
</dbReference>
<keyword evidence="2 7" id="KW-0690">Ribosome biogenesis</keyword>
<dbReference type="KEGG" id="vos:KNV97_21515"/>
<feature type="domain" description="Helicase ATP-binding" evidence="10">
    <location>
        <begin position="34"/>
        <end position="208"/>
    </location>
</feature>
<comment type="subcellular location">
    <subcellularLocation>
        <location evidence="7">Cytoplasm</location>
    </subcellularLocation>
</comment>
<feature type="compositionally biased region" description="Basic residues" evidence="9">
    <location>
        <begin position="379"/>
        <end position="400"/>
    </location>
</feature>
<dbReference type="PROSITE" id="PS51195">
    <property type="entry name" value="Q_MOTIF"/>
    <property type="match status" value="1"/>
</dbReference>
<dbReference type="EMBL" id="CP076643">
    <property type="protein sequence ID" value="QXO17875.1"/>
    <property type="molecule type" value="Genomic_DNA"/>
</dbReference>
<keyword evidence="1 7" id="KW-0963">Cytoplasm</keyword>
<dbReference type="FunFam" id="3.40.50.300:FF:000291">
    <property type="entry name" value="ATP-dependent RNA helicase SrmB"/>
    <property type="match status" value="1"/>
</dbReference>
<comment type="catalytic activity">
    <reaction evidence="7">
        <text>ATP + H2O = ADP + phosphate + H(+)</text>
        <dbReference type="Rhea" id="RHEA:13065"/>
        <dbReference type="ChEBI" id="CHEBI:15377"/>
        <dbReference type="ChEBI" id="CHEBI:15378"/>
        <dbReference type="ChEBI" id="CHEBI:30616"/>
        <dbReference type="ChEBI" id="CHEBI:43474"/>
        <dbReference type="ChEBI" id="CHEBI:456216"/>
        <dbReference type="EC" id="3.6.4.13"/>
    </reaction>
</comment>
<dbReference type="GO" id="GO:0016787">
    <property type="term" value="F:hydrolase activity"/>
    <property type="evidence" value="ECO:0007669"/>
    <property type="project" value="UniProtKB-KW"/>
</dbReference>
<dbReference type="PANTHER" id="PTHR47959">
    <property type="entry name" value="ATP-DEPENDENT RNA HELICASE RHLE-RELATED"/>
    <property type="match status" value="1"/>
</dbReference>
<evidence type="ECO:0000259" key="11">
    <source>
        <dbReference type="PROSITE" id="PS51194"/>
    </source>
</evidence>
<dbReference type="PANTHER" id="PTHR47959:SF3">
    <property type="entry name" value="ATP-DEPENDENT RNA HELICASE SRMB"/>
    <property type="match status" value="1"/>
</dbReference>
<evidence type="ECO:0000256" key="3">
    <source>
        <dbReference type="ARBA" id="ARBA00022741"/>
    </source>
</evidence>
<evidence type="ECO:0000256" key="4">
    <source>
        <dbReference type="ARBA" id="ARBA00022801"/>
    </source>
</evidence>
<dbReference type="PROSITE" id="PS51192">
    <property type="entry name" value="HELICASE_ATP_BIND_1"/>
    <property type="match status" value="1"/>
</dbReference>
<feature type="region of interest" description="Disordered" evidence="9">
    <location>
        <begin position="376"/>
        <end position="415"/>
    </location>
</feature>
<dbReference type="HAMAP" id="MF_00967">
    <property type="entry name" value="DEAD_helicase_SrmB"/>
    <property type="match status" value="1"/>
</dbReference>
<accession>A0A975UA11</accession>
<comment type="similarity">
    <text evidence="7">Belongs to the DEAD box helicase family. SrmB subfamily.</text>
</comment>
<evidence type="ECO:0000256" key="2">
    <source>
        <dbReference type="ARBA" id="ARBA00022517"/>
    </source>
</evidence>
<keyword evidence="3 7" id="KW-0547">Nucleotide-binding</keyword>
<dbReference type="GO" id="GO:0005829">
    <property type="term" value="C:cytosol"/>
    <property type="evidence" value="ECO:0007669"/>
    <property type="project" value="TreeGrafter"/>
</dbReference>
<feature type="domain" description="DEAD-box RNA helicase Q" evidence="12">
    <location>
        <begin position="3"/>
        <end position="31"/>
    </location>
</feature>
<evidence type="ECO:0000256" key="8">
    <source>
        <dbReference type="PROSITE-ProRule" id="PRU00552"/>
    </source>
</evidence>
<dbReference type="SMART" id="SM00487">
    <property type="entry name" value="DEXDc"/>
    <property type="match status" value="1"/>
</dbReference>
<dbReference type="InterPro" id="IPR011545">
    <property type="entry name" value="DEAD/DEAH_box_helicase_dom"/>
</dbReference>
<keyword evidence="5 7" id="KW-0347">Helicase</keyword>
<dbReference type="InterPro" id="IPR014001">
    <property type="entry name" value="Helicase_ATP-bd"/>
</dbReference>
<comment type="subunit">
    <text evidence="7">Interacts with the 50S ribosomal subunit.</text>
</comment>
<dbReference type="EC" id="3.6.4.13" evidence="7"/>
<keyword evidence="6 7" id="KW-0067">ATP-binding</keyword>
<evidence type="ECO:0000256" key="6">
    <source>
        <dbReference type="ARBA" id="ARBA00022840"/>
    </source>
</evidence>
<evidence type="ECO:0000313" key="14">
    <source>
        <dbReference type="Proteomes" id="UP000694232"/>
    </source>
</evidence>